<dbReference type="Gene3D" id="3.90.550.10">
    <property type="entry name" value="Spore Coat Polysaccharide Biosynthesis Protein SpsA, Chain A"/>
    <property type="match status" value="1"/>
</dbReference>
<dbReference type="SUPFAM" id="SSF53448">
    <property type="entry name" value="Nucleotide-diphospho-sugar transferases"/>
    <property type="match status" value="1"/>
</dbReference>
<proteinExistence type="predicted"/>
<dbReference type="InterPro" id="IPR050793">
    <property type="entry name" value="CMP-NeuNAc_synthase"/>
</dbReference>
<evidence type="ECO:0000313" key="1">
    <source>
        <dbReference type="EMBL" id="GFG30637.1"/>
    </source>
</evidence>
<dbReference type="AlphaFoldDB" id="A0A6L2PKL7"/>
<dbReference type="InterPro" id="IPR029044">
    <property type="entry name" value="Nucleotide-diphossugar_trans"/>
</dbReference>
<dbReference type="InterPro" id="IPR003329">
    <property type="entry name" value="Cytidylyl_trans"/>
</dbReference>
<dbReference type="OrthoDB" id="10262032at2759"/>
<dbReference type="GO" id="GO:0008781">
    <property type="term" value="F:N-acylneuraminate cytidylyltransferase activity"/>
    <property type="evidence" value="ECO:0007669"/>
    <property type="project" value="TreeGrafter"/>
</dbReference>
<reference evidence="2" key="1">
    <citation type="submission" date="2020-01" db="EMBL/GenBank/DDBJ databases">
        <title>Draft genome sequence of the Termite Coptotermes fromosanus.</title>
        <authorList>
            <person name="Itakura S."/>
            <person name="Yosikawa Y."/>
            <person name="Umezawa K."/>
        </authorList>
    </citation>
    <scope>NUCLEOTIDE SEQUENCE [LARGE SCALE GENOMIC DNA]</scope>
</reference>
<dbReference type="Pfam" id="PF02348">
    <property type="entry name" value="CTP_transf_3"/>
    <property type="match status" value="1"/>
</dbReference>
<protein>
    <submittedName>
        <fullName evidence="1">Uncharacterized protein</fullName>
    </submittedName>
</protein>
<name>A0A6L2PKL7_COPFO</name>
<sequence length="117" mass="12521">MGATLAVLICGCDELVWLRLAEKQHVAALVLARGGSKGIPQKNLAKINGTTLLKRSLMAIHEFGRFSSIWVSTESADIAKEASMSGAEVHWRSPESATDTAPAIVGVQEFCSFHQGL</sequence>
<dbReference type="InParanoid" id="A0A6L2PKL7"/>
<keyword evidence="2" id="KW-1185">Reference proteome</keyword>
<comment type="caution">
    <text evidence="1">The sequence shown here is derived from an EMBL/GenBank/DDBJ whole genome shotgun (WGS) entry which is preliminary data.</text>
</comment>
<dbReference type="Proteomes" id="UP000502823">
    <property type="component" value="Unassembled WGS sequence"/>
</dbReference>
<gene>
    <name evidence="1" type="ORF">Cfor_00014</name>
</gene>
<dbReference type="PANTHER" id="PTHR21485:SF3">
    <property type="entry name" value="N-ACYLNEURAMINATE CYTIDYLYLTRANSFERASE"/>
    <property type="match status" value="1"/>
</dbReference>
<organism evidence="1 2">
    <name type="scientific">Coptotermes formosanus</name>
    <name type="common">Formosan subterranean termite</name>
    <dbReference type="NCBI Taxonomy" id="36987"/>
    <lineage>
        <taxon>Eukaryota</taxon>
        <taxon>Metazoa</taxon>
        <taxon>Ecdysozoa</taxon>
        <taxon>Arthropoda</taxon>
        <taxon>Hexapoda</taxon>
        <taxon>Insecta</taxon>
        <taxon>Pterygota</taxon>
        <taxon>Neoptera</taxon>
        <taxon>Polyneoptera</taxon>
        <taxon>Dictyoptera</taxon>
        <taxon>Blattodea</taxon>
        <taxon>Blattoidea</taxon>
        <taxon>Termitoidae</taxon>
        <taxon>Rhinotermitidae</taxon>
        <taxon>Coptotermes</taxon>
    </lineage>
</organism>
<dbReference type="EMBL" id="BLKM01000237">
    <property type="protein sequence ID" value="GFG30637.1"/>
    <property type="molecule type" value="Genomic_DNA"/>
</dbReference>
<dbReference type="PANTHER" id="PTHR21485">
    <property type="entry name" value="HAD SUPERFAMILY MEMBERS CMAS AND KDSC"/>
    <property type="match status" value="1"/>
</dbReference>
<evidence type="ECO:0000313" key="2">
    <source>
        <dbReference type="Proteomes" id="UP000502823"/>
    </source>
</evidence>
<accession>A0A6L2PKL7</accession>